<proteinExistence type="predicted"/>
<evidence type="ECO:0000313" key="4">
    <source>
        <dbReference type="Proteomes" id="UP000583929"/>
    </source>
</evidence>
<comment type="caution">
    <text evidence="2">The sequence shown here is derived from an EMBL/GenBank/DDBJ whole genome shotgun (WGS) entry which is preliminary data.</text>
</comment>
<dbReference type="EMBL" id="JAATIP010000160">
    <property type="protein sequence ID" value="KAF4365249.1"/>
    <property type="molecule type" value="Genomic_DNA"/>
</dbReference>
<dbReference type="InterPro" id="IPR012386">
    <property type="entry name" value="Cyclic-nucl_3Pdiesterase"/>
</dbReference>
<name>A0A7J6F5S7_CANSA</name>
<dbReference type="GO" id="GO:0004113">
    <property type="term" value="F:2',3'-cyclic-nucleotide 3'-phosphodiesterase activity"/>
    <property type="evidence" value="ECO:0007669"/>
    <property type="project" value="TreeGrafter"/>
</dbReference>
<dbReference type="PANTHER" id="PTHR28141">
    <property type="entry name" value="2',3'-CYCLIC-NUCLEOTIDE 3'-PHOSPHODIESTERASE"/>
    <property type="match status" value="1"/>
</dbReference>
<accession>A0A7J6F5S7</accession>
<dbReference type="GO" id="GO:0009187">
    <property type="term" value="P:cyclic nucleotide metabolic process"/>
    <property type="evidence" value="ECO:0007669"/>
    <property type="project" value="TreeGrafter"/>
</dbReference>
<evidence type="ECO:0000313" key="2">
    <source>
        <dbReference type="EMBL" id="KAF4365249.1"/>
    </source>
</evidence>
<dbReference type="Proteomes" id="UP000525078">
    <property type="component" value="Unassembled WGS sequence"/>
</dbReference>
<sequence>MEKKEMYSVWAIPPDEVVTRVKKLMEYLRAEFGGPQFQPHITVVRAISLSLDEALNNFRSSISQPLKAYNVTFDPITIGSGVLYLPIHPTTEFGIEDCLQAYMPHLSILYADLTEDEMKKARDRANILDDSLSSLSFPITRLALYKTDPEDKTLESWEKIFECNLEPK</sequence>
<keyword evidence="4" id="KW-1185">Reference proteome</keyword>
<evidence type="ECO:0000313" key="1">
    <source>
        <dbReference type="EMBL" id="KAF4360573.1"/>
    </source>
</evidence>
<dbReference type="InterPro" id="IPR009097">
    <property type="entry name" value="Cyclic_Pdiesterase"/>
</dbReference>
<dbReference type="SUPFAM" id="SSF55144">
    <property type="entry name" value="LigT-like"/>
    <property type="match status" value="1"/>
</dbReference>
<dbReference type="Gene3D" id="3.90.1140.10">
    <property type="entry name" value="Cyclic phosphodiesterase"/>
    <property type="match status" value="1"/>
</dbReference>
<dbReference type="AlphaFoldDB" id="A0A7J6F5S7"/>
<evidence type="ECO:0008006" key="5">
    <source>
        <dbReference type="Google" id="ProtNLM"/>
    </source>
</evidence>
<reference evidence="3 4" key="1">
    <citation type="journal article" date="2020" name="bioRxiv">
        <title>Sequence and annotation of 42 cannabis genomes reveals extensive copy number variation in cannabinoid synthesis and pathogen resistance genes.</title>
        <authorList>
            <person name="Mckernan K.J."/>
            <person name="Helbert Y."/>
            <person name="Kane L.T."/>
            <person name="Ebling H."/>
            <person name="Zhang L."/>
            <person name="Liu B."/>
            <person name="Eaton Z."/>
            <person name="Mclaughlin S."/>
            <person name="Kingan S."/>
            <person name="Baybayan P."/>
            <person name="Concepcion G."/>
            <person name="Jordan M."/>
            <person name="Riva A."/>
            <person name="Barbazuk W."/>
            <person name="Harkins T."/>
        </authorList>
    </citation>
    <scope>NUCLEOTIDE SEQUENCE [LARGE SCALE GENOMIC DNA]</scope>
    <source>
        <strain evidence="3 4">cv. Jamaican Lion 4</strain>
        <strain evidence="1">Father</strain>
        <strain evidence="2">Mother</strain>
        <tissue evidence="2">Leaf</tissue>
    </source>
</reference>
<dbReference type="PANTHER" id="PTHR28141:SF1">
    <property type="entry name" value="2',3'-CYCLIC-NUCLEOTIDE 3'-PHOSPHODIESTERASE"/>
    <property type="match status" value="1"/>
</dbReference>
<protein>
    <recommendedName>
        <fullName evidence="5">RNA ligase/cyclic nucleotide phosphodiesterase family protein</fullName>
    </recommendedName>
</protein>
<organism evidence="2 3">
    <name type="scientific">Cannabis sativa</name>
    <name type="common">Hemp</name>
    <name type="synonym">Marijuana</name>
    <dbReference type="NCBI Taxonomy" id="3483"/>
    <lineage>
        <taxon>Eukaryota</taxon>
        <taxon>Viridiplantae</taxon>
        <taxon>Streptophyta</taxon>
        <taxon>Embryophyta</taxon>
        <taxon>Tracheophyta</taxon>
        <taxon>Spermatophyta</taxon>
        <taxon>Magnoliopsida</taxon>
        <taxon>eudicotyledons</taxon>
        <taxon>Gunneridae</taxon>
        <taxon>Pentapetalae</taxon>
        <taxon>rosids</taxon>
        <taxon>fabids</taxon>
        <taxon>Rosales</taxon>
        <taxon>Cannabaceae</taxon>
        <taxon>Cannabis</taxon>
    </lineage>
</organism>
<gene>
    <name evidence="2" type="ORF">F8388_017815</name>
    <name evidence="1" type="ORF">G4B88_015844</name>
</gene>
<dbReference type="EMBL" id="JAATIQ010000346">
    <property type="protein sequence ID" value="KAF4360573.1"/>
    <property type="molecule type" value="Genomic_DNA"/>
</dbReference>
<evidence type="ECO:0000313" key="3">
    <source>
        <dbReference type="Proteomes" id="UP000525078"/>
    </source>
</evidence>
<dbReference type="Proteomes" id="UP000583929">
    <property type="component" value="Unassembled WGS sequence"/>
</dbReference>